<evidence type="ECO:0000313" key="4">
    <source>
        <dbReference type="EMBL" id="WLQ66279.1"/>
    </source>
</evidence>
<dbReference type="GO" id="GO:0016757">
    <property type="term" value="F:glycosyltransferase activity"/>
    <property type="evidence" value="ECO:0007669"/>
    <property type="project" value="UniProtKB-KW"/>
</dbReference>
<organism evidence="4 5">
    <name type="scientific">Streptomyces glycanivorans</name>
    <dbReference type="NCBI Taxonomy" id="3033808"/>
    <lineage>
        <taxon>Bacteria</taxon>
        <taxon>Bacillati</taxon>
        <taxon>Actinomycetota</taxon>
        <taxon>Actinomycetes</taxon>
        <taxon>Kitasatosporales</taxon>
        <taxon>Streptomycetaceae</taxon>
        <taxon>Streptomyces</taxon>
    </lineage>
</organism>
<name>A0ABY9JHL6_9ACTN</name>
<proteinExistence type="predicted"/>
<keyword evidence="1 4" id="KW-0808">Transferase</keyword>
<evidence type="ECO:0000313" key="5">
    <source>
        <dbReference type="Proteomes" id="UP001224433"/>
    </source>
</evidence>
<protein>
    <submittedName>
        <fullName evidence="4">Glycosyltransferase</fullName>
        <ecNumber evidence="4">2.4.-.-</ecNumber>
    </submittedName>
</protein>
<dbReference type="InterPro" id="IPR001173">
    <property type="entry name" value="Glyco_trans_2-like"/>
</dbReference>
<evidence type="ECO:0000259" key="3">
    <source>
        <dbReference type="Pfam" id="PF02709"/>
    </source>
</evidence>
<dbReference type="EC" id="2.4.-.-" evidence="4"/>
<dbReference type="InterPro" id="IPR029044">
    <property type="entry name" value="Nucleotide-diphossugar_trans"/>
</dbReference>
<dbReference type="Gene3D" id="3.90.550.10">
    <property type="entry name" value="Spore Coat Polysaccharide Biosynthesis Protein SpsA, Chain A"/>
    <property type="match status" value="1"/>
</dbReference>
<dbReference type="SUPFAM" id="SSF53448">
    <property type="entry name" value="Nucleotide-diphospho-sugar transferases"/>
    <property type="match status" value="1"/>
</dbReference>
<dbReference type="Pfam" id="PF02709">
    <property type="entry name" value="Glyco_transf_7C"/>
    <property type="match status" value="1"/>
</dbReference>
<accession>A0ABY9JHL6</accession>
<keyword evidence="5" id="KW-1185">Reference proteome</keyword>
<dbReference type="InterPro" id="IPR050834">
    <property type="entry name" value="Glycosyltransf_2"/>
</dbReference>
<dbReference type="RefSeq" id="WP_147963573.1">
    <property type="nucleotide sequence ID" value="NZ_CP120983.1"/>
</dbReference>
<dbReference type="PANTHER" id="PTHR43685:SF3">
    <property type="entry name" value="SLR2126 PROTEIN"/>
    <property type="match status" value="1"/>
</dbReference>
<dbReference type="EMBL" id="CP120983">
    <property type="protein sequence ID" value="WLQ66279.1"/>
    <property type="molecule type" value="Genomic_DNA"/>
</dbReference>
<gene>
    <name evidence="4" type="ORF">P8A20_23075</name>
</gene>
<reference evidence="4 5" key="1">
    <citation type="submission" date="2023-03" db="EMBL/GenBank/DDBJ databases">
        <title>Isolation and description of six Streptomyces strains from soil environments, able to metabolize different microbial glucans.</title>
        <authorList>
            <person name="Widen T."/>
            <person name="Larsbrink J."/>
        </authorList>
    </citation>
    <scope>NUCLEOTIDE SEQUENCE [LARGE SCALE GENOMIC DNA]</scope>
    <source>
        <strain evidence="4 5">Alt3</strain>
    </source>
</reference>
<evidence type="ECO:0000259" key="2">
    <source>
        <dbReference type="Pfam" id="PF00535"/>
    </source>
</evidence>
<evidence type="ECO:0000256" key="1">
    <source>
        <dbReference type="ARBA" id="ARBA00022679"/>
    </source>
</evidence>
<dbReference type="PANTHER" id="PTHR43685">
    <property type="entry name" value="GLYCOSYLTRANSFERASE"/>
    <property type="match status" value="1"/>
</dbReference>
<dbReference type="Proteomes" id="UP001224433">
    <property type="component" value="Chromosome"/>
</dbReference>
<feature type="domain" description="Glycosyltransferase 2-like" evidence="2">
    <location>
        <begin position="4"/>
        <end position="122"/>
    </location>
</feature>
<feature type="domain" description="Galactosyltransferase C-terminal" evidence="3">
    <location>
        <begin position="174"/>
        <end position="230"/>
    </location>
</feature>
<keyword evidence="4" id="KW-0328">Glycosyltransferase</keyword>
<dbReference type="Pfam" id="PF00535">
    <property type="entry name" value="Glycos_transf_2"/>
    <property type="match status" value="1"/>
</dbReference>
<dbReference type="InterPro" id="IPR027791">
    <property type="entry name" value="Galactosyl_T_C"/>
</dbReference>
<sequence length="385" mass="43122">MKVSLVIPTYNSKELLAPCLVSLNHQIVAAPDAFEVVLVDDGSTDGTGEMVDALSLTYPLRRLYLPRTERSCRSAARNAGVEAADGEVIAFADGDQIIDPLFVQEHVRCHRDRTDVVAIGFRDYLAPGPVDLGLLGKEFAPEAFPPVAEADERAEVTRALSENLAGLATGWHFLYGCNVSVRKERLLAVGGFDENIKRWSFEDVELGYRLHRAGLVLVHTPYARVYHQAHPESDRERYADWRENFAYFVDRHPGTEVRLQWILDDYFDPDRENRLSWFDAYLRFEFACRALEGRLPLGRRYEVLVVDGTGLPGAAAEVARRGALTDLVVIDTTDDRDLPLTVQGLRTGRELLYFKRPDPRVLRKAADAFGFTAPEVPAAYEEAAA</sequence>